<evidence type="ECO:0000313" key="5">
    <source>
        <dbReference type="Proteomes" id="UP000664534"/>
    </source>
</evidence>
<dbReference type="InterPro" id="IPR015915">
    <property type="entry name" value="Kelch-typ_b-propeller"/>
</dbReference>
<dbReference type="Gene3D" id="2.120.10.80">
    <property type="entry name" value="Kelch-type beta propeller"/>
    <property type="match status" value="1"/>
</dbReference>
<keyword evidence="5" id="KW-1185">Reference proteome</keyword>
<comment type="caution">
    <text evidence="4">The sequence shown here is derived from an EMBL/GenBank/DDBJ whole genome shotgun (WGS) entry which is preliminary data.</text>
</comment>
<name>A0A8H3IQQ2_9LECA</name>
<feature type="region of interest" description="Disordered" evidence="3">
    <location>
        <begin position="157"/>
        <end position="290"/>
    </location>
</feature>
<feature type="region of interest" description="Disordered" evidence="3">
    <location>
        <begin position="1"/>
        <end position="86"/>
    </location>
</feature>
<feature type="compositionally biased region" description="Low complexity" evidence="3">
    <location>
        <begin position="191"/>
        <end position="202"/>
    </location>
</feature>
<dbReference type="AlphaFoldDB" id="A0A8H3IQQ2"/>
<feature type="region of interest" description="Disordered" evidence="3">
    <location>
        <begin position="844"/>
        <end position="880"/>
    </location>
</feature>
<dbReference type="Proteomes" id="UP000664534">
    <property type="component" value="Unassembled WGS sequence"/>
</dbReference>
<evidence type="ECO:0000256" key="2">
    <source>
        <dbReference type="ARBA" id="ARBA00022737"/>
    </source>
</evidence>
<keyword evidence="1" id="KW-0880">Kelch repeat</keyword>
<dbReference type="PANTHER" id="PTHR43503:SF2">
    <property type="entry name" value="NEGATIVE REGULATOR OF SPORULATION MDS3-RELATED"/>
    <property type="match status" value="1"/>
</dbReference>
<sequence>MLAGGQRADSPLRPELPLTLNHHDPFGSSVDKTSPRDQLHSIAKRFVPFSPLNVPDPRPGLPSPPIEPTPPAHASPSEAGFSKPRPRHVPIVIPPNVIGSVLKTNPTLQEPVTPYPQTITRKSPRLTYNLQKEEPLVTTRYHRPRHIPIVIPAFAQPQGLLPPTPPNSADNTPRASVQKPHSCEQFFTDMSRPTTSASRTSTIDSNASGPSPNQMNVGRFKPSSSTYLADTNSSSESSLNQDQMAQPQVTQSIPDSTLLRAAQAADGTSQPTAPSPAVNHSPPQTNGTTNVSGLVCNVHKCTGKEPRALVGATTTVLSDKLYVFGGRVLSRRHPQLTSDLYELDLVRRHWTKLETSGDIPPPRYFHSMCALGDTKLICYGGMSPATSVSSQAQGNASQGQASSIDSQPEMIVMSDIHLFDAPTRRWTSIATANTPQGRYAHCAAVLPSSATFTAANAPLSAIHHNPPSTTPNQGSLGVALDGTGGAEMVVVGGQDSANTYIEQISVFNLRSLKWTATSSLGRSCGAYRSVVVPLTSMPASKIGKGLDQEAAEIDGAARKSDRAESDSSMLIYSNYNFLDVKLELQVRLADGSLVEKPMTGQFSPPGLRFPNGGVLDNHFVVSGTYLTSSKQEYALWALDLKTLTWSRIDAGGGVFSQGSWNRGVLWPRRNTFVILGNRKRSLVEDYNHRRINFSNLCMVELEAFGLYDNPRRAWPTSSFPSISAPVLPPSVVLKNLTPAGRPLPTAAVDLGLMAMNLRDLADMDLIAIGQERIPVNSYLLARRWGPFFVHLLRESSSSTSSSSQNDTSSSSDGGTLRPGNLNPASVTSRNSSITITPSITTAASAAPSTLTANSNSSTNTKTLDPPKPEALPPSSRPRQLYLPHTPLTLRALVHYLYTSTLPGPNHPLCTPQILCSLLQLARPYRVDGLLEATVERLHQVLDGRNAAAVFNAAAMAAGGGRGTGVAFSKEGEAENEEIAQGGLTITRLRDSRWARTRPNDQSESEDTGSEISGSEISSSAASESESDVGENTHGRRVAVGAEEVWVGGVSCVVGLQKRGLRGLMEGRRARERGQTVSKGGASGFNGAVNGNDVGLGIV</sequence>
<feature type="region of interest" description="Disordered" evidence="3">
    <location>
        <begin position="795"/>
        <end position="829"/>
    </location>
</feature>
<dbReference type="Pfam" id="PF24681">
    <property type="entry name" value="Kelch_KLHDC2_KLHL20_DRC7"/>
    <property type="match status" value="1"/>
</dbReference>
<evidence type="ECO:0000256" key="3">
    <source>
        <dbReference type="SAM" id="MobiDB-lite"/>
    </source>
</evidence>
<feature type="compositionally biased region" description="Polar residues" evidence="3">
    <location>
        <begin position="281"/>
        <end position="290"/>
    </location>
</feature>
<dbReference type="InterPro" id="IPR011333">
    <property type="entry name" value="SKP1/BTB/POZ_sf"/>
</dbReference>
<feature type="compositionally biased region" description="Basic and acidic residues" evidence="3">
    <location>
        <begin position="989"/>
        <end position="1000"/>
    </location>
</feature>
<proteinExistence type="predicted"/>
<feature type="compositionally biased region" description="Polar residues" evidence="3">
    <location>
        <begin position="203"/>
        <end position="255"/>
    </location>
</feature>
<organism evidence="4 5">
    <name type="scientific">Imshaugia aleurites</name>
    <dbReference type="NCBI Taxonomy" id="172621"/>
    <lineage>
        <taxon>Eukaryota</taxon>
        <taxon>Fungi</taxon>
        <taxon>Dikarya</taxon>
        <taxon>Ascomycota</taxon>
        <taxon>Pezizomycotina</taxon>
        <taxon>Lecanoromycetes</taxon>
        <taxon>OSLEUM clade</taxon>
        <taxon>Lecanoromycetidae</taxon>
        <taxon>Lecanorales</taxon>
        <taxon>Lecanorineae</taxon>
        <taxon>Parmeliaceae</taxon>
        <taxon>Imshaugia</taxon>
    </lineage>
</organism>
<dbReference type="Gene3D" id="3.30.710.10">
    <property type="entry name" value="Potassium Channel Kv1.1, Chain A"/>
    <property type="match status" value="1"/>
</dbReference>
<dbReference type="EMBL" id="CAJPDT010000055">
    <property type="protein sequence ID" value="CAF9929875.1"/>
    <property type="molecule type" value="Genomic_DNA"/>
</dbReference>
<dbReference type="GO" id="GO:0005739">
    <property type="term" value="C:mitochondrion"/>
    <property type="evidence" value="ECO:0007669"/>
    <property type="project" value="TreeGrafter"/>
</dbReference>
<accession>A0A8H3IQQ2</accession>
<reference evidence="4" key="1">
    <citation type="submission" date="2021-03" db="EMBL/GenBank/DDBJ databases">
        <authorList>
            <person name="Tagirdzhanova G."/>
        </authorList>
    </citation>
    <scope>NUCLEOTIDE SEQUENCE</scope>
</reference>
<feature type="compositionally biased region" description="Low complexity" evidence="3">
    <location>
        <begin position="1009"/>
        <end position="1023"/>
    </location>
</feature>
<protein>
    <recommendedName>
        <fullName evidence="6">BTB domain-containing protein</fullName>
    </recommendedName>
</protein>
<dbReference type="GO" id="GO:0045454">
    <property type="term" value="P:cell redox homeostasis"/>
    <property type="evidence" value="ECO:0007669"/>
    <property type="project" value="TreeGrafter"/>
</dbReference>
<feature type="compositionally biased region" description="Low complexity" evidence="3">
    <location>
        <begin position="844"/>
        <end position="860"/>
    </location>
</feature>
<evidence type="ECO:0008006" key="6">
    <source>
        <dbReference type="Google" id="ProtNLM"/>
    </source>
</evidence>
<dbReference type="OrthoDB" id="10001928at2759"/>
<evidence type="ECO:0000256" key="1">
    <source>
        <dbReference type="ARBA" id="ARBA00022441"/>
    </source>
</evidence>
<dbReference type="GO" id="GO:0005829">
    <property type="term" value="C:cytosol"/>
    <property type="evidence" value="ECO:0007669"/>
    <property type="project" value="TreeGrafter"/>
</dbReference>
<feature type="compositionally biased region" description="Low complexity" evidence="3">
    <location>
        <begin position="795"/>
        <end position="812"/>
    </location>
</feature>
<dbReference type="SUPFAM" id="SSF117281">
    <property type="entry name" value="Kelch motif"/>
    <property type="match status" value="1"/>
</dbReference>
<evidence type="ECO:0000313" key="4">
    <source>
        <dbReference type="EMBL" id="CAF9929875.1"/>
    </source>
</evidence>
<dbReference type="PANTHER" id="PTHR43503">
    <property type="entry name" value="MCG48959-RELATED"/>
    <property type="match status" value="1"/>
</dbReference>
<feature type="region of interest" description="Disordered" evidence="3">
    <location>
        <begin position="989"/>
        <end position="1033"/>
    </location>
</feature>
<feature type="compositionally biased region" description="Pro residues" evidence="3">
    <location>
        <begin position="54"/>
        <end position="73"/>
    </location>
</feature>
<keyword evidence="2" id="KW-0677">Repeat</keyword>
<gene>
    <name evidence="4" type="ORF">IMSHALPRED_008020</name>
</gene>